<reference evidence="2 3" key="1">
    <citation type="submission" date="2019-02" db="EMBL/GenBank/DDBJ databases">
        <title>Deep-cultivation of Planctomycetes and their phenomic and genomic characterization uncovers novel biology.</title>
        <authorList>
            <person name="Wiegand S."/>
            <person name="Jogler M."/>
            <person name="Boedeker C."/>
            <person name="Pinto D."/>
            <person name="Vollmers J."/>
            <person name="Rivas-Marin E."/>
            <person name="Kohn T."/>
            <person name="Peeters S.H."/>
            <person name="Heuer A."/>
            <person name="Rast P."/>
            <person name="Oberbeckmann S."/>
            <person name="Bunk B."/>
            <person name="Jeske O."/>
            <person name="Meyerdierks A."/>
            <person name="Storesund J.E."/>
            <person name="Kallscheuer N."/>
            <person name="Luecker S."/>
            <person name="Lage O.M."/>
            <person name="Pohl T."/>
            <person name="Merkel B.J."/>
            <person name="Hornburger P."/>
            <person name="Mueller R.-W."/>
            <person name="Bruemmer F."/>
            <person name="Labrenz M."/>
            <person name="Spormann A.M."/>
            <person name="Op den Camp H."/>
            <person name="Overmann J."/>
            <person name="Amann R."/>
            <person name="Jetten M.S.M."/>
            <person name="Mascher T."/>
            <person name="Medema M.H."/>
            <person name="Devos D.P."/>
            <person name="Kaster A.-K."/>
            <person name="Ovreas L."/>
            <person name="Rohde M."/>
            <person name="Galperin M.Y."/>
            <person name="Jogler C."/>
        </authorList>
    </citation>
    <scope>NUCLEOTIDE SEQUENCE [LARGE SCALE GENOMIC DNA]</scope>
    <source>
        <strain evidence="2 3">Pan189</strain>
    </source>
</reference>
<dbReference type="EMBL" id="CP036268">
    <property type="protein sequence ID" value="QDT36112.1"/>
    <property type="molecule type" value="Genomic_DNA"/>
</dbReference>
<dbReference type="Proteomes" id="UP000317318">
    <property type="component" value="Chromosome"/>
</dbReference>
<evidence type="ECO:0000313" key="3">
    <source>
        <dbReference type="Proteomes" id="UP000317318"/>
    </source>
</evidence>
<organism evidence="2 3">
    <name type="scientific">Stratiformator vulcanicus</name>
    <dbReference type="NCBI Taxonomy" id="2527980"/>
    <lineage>
        <taxon>Bacteria</taxon>
        <taxon>Pseudomonadati</taxon>
        <taxon>Planctomycetota</taxon>
        <taxon>Planctomycetia</taxon>
        <taxon>Planctomycetales</taxon>
        <taxon>Planctomycetaceae</taxon>
        <taxon>Stratiformator</taxon>
    </lineage>
</organism>
<evidence type="ECO:0000259" key="1">
    <source>
        <dbReference type="Pfam" id="PF03354"/>
    </source>
</evidence>
<proteinExistence type="predicted"/>
<gene>
    <name evidence="2" type="ORF">Pan189_04670</name>
</gene>
<dbReference type="KEGG" id="svp:Pan189_04670"/>
<evidence type="ECO:0000313" key="2">
    <source>
        <dbReference type="EMBL" id="QDT36112.1"/>
    </source>
</evidence>
<protein>
    <submittedName>
        <fullName evidence="2">Phage Terminase</fullName>
    </submittedName>
</protein>
<name>A0A517QWR8_9PLAN</name>
<dbReference type="Gene3D" id="3.30.420.240">
    <property type="match status" value="1"/>
</dbReference>
<sequence>MFRHWIRLSPHDRNPFGRLIEPWQEQDFAALDAAWVNLCLGDSSGGPVPTEPGGAAARGLGKCSRESERCRTSHDPTETSCRSATRTYSVRATPNPLVRRAYLERPRGHAKTSDTALSITWALLFAERPLNGYVVAADVEQSSLVVEAIARLKSANPTLLTPLKTFKHAAVNKETESVVRVVSSHVASSWGLLPDFVICDELCHWKGPDIWESVFSSAAKQPDGVLIVLSNAGVGRGWDWQLRESARNDPGWYFSTFEGPRAGWLRVNDLEEQRSLLPPPVYARLWENRWQHGDGEFVTIAEAEACRDEGLIARDSAAGSHVYFAAVDYGEKHDFTVGVVLHAEGETLIVDRMDVVVPTPNNPVPVQWVEDWIERTAERFGRVKFVVDEYQLAGVVQRLSQRHDIERFEFAAGRGNHELAMTLRHMIAARRIRWYPGCGQREDTSECDDIETELASLLLKQASTGRVRIDHRHGFHDDRAFALGAAVLAATKANSEDKSSVYEITPPTFDGGFAL</sequence>
<dbReference type="AlphaFoldDB" id="A0A517QWR8"/>
<dbReference type="Gene3D" id="3.40.50.300">
    <property type="entry name" value="P-loop containing nucleotide triphosphate hydrolases"/>
    <property type="match status" value="1"/>
</dbReference>
<dbReference type="InterPro" id="IPR027417">
    <property type="entry name" value="P-loop_NTPase"/>
</dbReference>
<dbReference type="Pfam" id="PF03354">
    <property type="entry name" value="TerL_ATPase"/>
    <property type="match status" value="1"/>
</dbReference>
<accession>A0A517QWR8</accession>
<dbReference type="InterPro" id="IPR046461">
    <property type="entry name" value="TerL_ATPase"/>
</dbReference>
<feature type="domain" description="Terminase large subunit-like ATPase" evidence="1">
    <location>
        <begin position="96"/>
        <end position="237"/>
    </location>
</feature>
<keyword evidence="3" id="KW-1185">Reference proteome</keyword>